<reference evidence="1 2" key="1">
    <citation type="submission" date="2023-12" db="EMBL/GenBank/DDBJ databases">
        <title>Genomic sequences of Capnocytophaga and Parvimonas strains.</title>
        <authorList>
            <person name="Watt R.M."/>
            <person name="Wang M."/>
            <person name="Yang T."/>
            <person name="Tong W.M."/>
        </authorList>
    </citation>
    <scope>NUCLEOTIDE SEQUENCE [LARGE SCALE GENOMIC DNA]</scope>
    <source>
        <strain evidence="1 2">CCUG 13156</strain>
    </source>
</reference>
<name>A0ABU5YCP1_9FLAO</name>
<protein>
    <submittedName>
        <fullName evidence="1">Glutaredoxin-2 domain protein</fullName>
    </submittedName>
</protein>
<comment type="caution">
    <text evidence="1">The sequence shown here is derived from an EMBL/GenBank/DDBJ whole genome shotgun (WGS) entry which is preliminary data.</text>
</comment>
<proteinExistence type="predicted"/>
<accession>A0ABU5YCP1</accession>
<keyword evidence="2" id="KW-1185">Reference proteome</keyword>
<evidence type="ECO:0000313" key="2">
    <source>
        <dbReference type="Proteomes" id="UP001324270"/>
    </source>
</evidence>
<dbReference type="RefSeq" id="WP_314305421.1">
    <property type="nucleotide sequence ID" value="NZ_CAUQOG010000011.1"/>
</dbReference>
<gene>
    <name evidence="1" type="ORF">VJJ49_13710</name>
</gene>
<organism evidence="1 2">
    <name type="scientific">Capnocytophaga gingivalis</name>
    <dbReference type="NCBI Taxonomy" id="1017"/>
    <lineage>
        <taxon>Bacteria</taxon>
        <taxon>Pseudomonadati</taxon>
        <taxon>Bacteroidota</taxon>
        <taxon>Flavobacteriia</taxon>
        <taxon>Flavobacteriales</taxon>
        <taxon>Flavobacteriaceae</taxon>
        <taxon>Capnocytophaga</taxon>
    </lineage>
</organism>
<dbReference type="EMBL" id="JAYKBV010000029">
    <property type="protein sequence ID" value="MEB3041735.1"/>
    <property type="molecule type" value="Genomic_DNA"/>
</dbReference>
<evidence type="ECO:0000313" key="1">
    <source>
        <dbReference type="EMBL" id="MEB3041735.1"/>
    </source>
</evidence>
<dbReference type="Proteomes" id="UP001324270">
    <property type="component" value="Unassembled WGS sequence"/>
</dbReference>
<sequence>MTYTITINEESPQSLALLELLKTFDFVSIKKNKKKEAALSLEELEEDEDGIPIKYRQRIMEISQEVKKGVGARWKAAKYKEEI</sequence>